<evidence type="ECO:0000313" key="3">
    <source>
        <dbReference type="Proteomes" id="UP000292373"/>
    </source>
</evidence>
<evidence type="ECO:0000313" key="2">
    <source>
        <dbReference type="EMBL" id="TBT88561.1"/>
    </source>
</evidence>
<keyword evidence="2" id="KW-0378">Hydrolase</keyword>
<dbReference type="InterPro" id="IPR011059">
    <property type="entry name" value="Metal-dep_hydrolase_composite"/>
</dbReference>
<dbReference type="PANTHER" id="PTHR22642:SF2">
    <property type="entry name" value="PROTEIN LONG AFTER FAR-RED 3"/>
    <property type="match status" value="1"/>
</dbReference>
<dbReference type="EMBL" id="SDMQ01000001">
    <property type="protein sequence ID" value="TBT88561.1"/>
    <property type="molecule type" value="Genomic_DNA"/>
</dbReference>
<protein>
    <submittedName>
        <fullName evidence="2">Amidohydrolase</fullName>
    </submittedName>
</protein>
<dbReference type="Gene3D" id="3.10.310.70">
    <property type="match status" value="1"/>
</dbReference>
<dbReference type="AlphaFoldDB" id="A0A4Q9KGZ6"/>
<organism evidence="2 3">
    <name type="scientific">Propioniciclava sinopodophylli</name>
    <dbReference type="NCBI Taxonomy" id="1837344"/>
    <lineage>
        <taxon>Bacteria</taxon>
        <taxon>Bacillati</taxon>
        <taxon>Actinomycetota</taxon>
        <taxon>Actinomycetes</taxon>
        <taxon>Propionibacteriales</taxon>
        <taxon>Propionibacteriaceae</taxon>
        <taxon>Propioniciclava</taxon>
    </lineage>
</organism>
<dbReference type="InterPro" id="IPR032466">
    <property type="entry name" value="Metal_Hydrolase"/>
</dbReference>
<dbReference type="Gene3D" id="3.20.20.140">
    <property type="entry name" value="Metal-dependent hydrolases"/>
    <property type="match status" value="2"/>
</dbReference>
<keyword evidence="3" id="KW-1185">Reference proteome</keyword>
<dbReference type="SUPFAM" id="SSF51338">
    <property type="entry name" value="Composite domain of metallo-dependent hydrolases"/>
    <property type="match status" value="1"/>
</dbReference>
<evidence type="ECO:0000259" key="1">
    <source>
        <dbReference type="Pfam" id="PF07969"/>
    </source>
</evidence>
<dbReference type="Proteomes" id="UP000292373">
    <property type="component" value="Unassembled WGS sequence"/>
</dbReference>
<dbReference type="Pfam" id="PF07969">
    <property type="entry name" value="Amidohydro_3"/>
    <property type="match status" value="1"/>
</dbReference>
<dbReference type="GO" id="GO:0016810">
    <property type="term" value="F:hydrolase activity, acting on carbon-nitrogen (but not peptide) bonds"/>
    <property type="evidence" value="ECO:0007669"/>
    <property type="project" value="InterPro"/>
</dbReference>
<sequence>MRTREGVGVGESLLVRGGRVVALDEDGTGGVLDVRVRDGAIVEVGPGLAPDGEPVLDAAGGWVIPGLWDAHVHFTQYVRASTWVDVAGTAGPEEVCARLATAVAERPGDRAVVGFGYRSGPWSRVGTVAELDAVAAGRPLVVIAGDAHNGWLNSAALAAFGLPPRTGPLVENEWFAVFGRLDDLPGVSPTPEQEDAVVAELAARGLVGLVDLEFDAPFRAWPARVERGQRSLRVRAGVYPHQLDEVLAAGWRTGKALPGGDDLVAMGPLKIIADGSMGTRTAWCCRPYCDAAPGDPHPAGVANLSEEELRGLFARAEGAGLAVAAHAIGDRANQAVLDAFAVTGASGSVEHAQLLRHVDVPRFAGHGVTASMQPHHLVADRDPAGVLWADRTDRLYLARSILDGGGKLALGSDAPVSPPDPWLAIATAVHRSGDGRPGWHPEQSLTPREALAASVDGQRVVPGARGDLVVLGADPVAEDADPATTAARLRAMGVRATVCAGRVTHRES</sequence>
<gene>
    <name evidence="2" type="ORF">ET989_00995</name>
</gene>
<proteinExistence type="predicted"/>
<accession>A0A4Q9KGZ6</accession>
<dbReference type="PANTHER" id="PTHR22642">
    <property type="entry name" value="IMIDAZOLONEPROPIONASE"/>
    <property type="match status" value="1"/>
</dbReference>
<dbReference type="SUPFAM" id="SSF51556">
    <property type="entry name" value="Metallo-dependent hydrolases"/>
    <property type="match status" value="1"/>
</dbReference>
<dbReference type="InterPro" id="IPR013108">
    <property type="entry name" value="Amidohydro_3"/>
</dbReference>
<feature type="domain" description="Amidohydrolase 3" evidence="1">
    <location>
        <begin position="55"/>
        <end position="505"/>
    </location>
</feature>
<reference evidence="2 3" key="1">
    <citation type="submission" date="2019-01" db="EMBL/GenBank/DDBJ databases">
        <title>Lactibacter flavus gen. nov., sp. nov., a novel bacterium of the family Propionibacteriaceae isolated from raw milk and dairy products.</title>
        <authorList>
            <person name="Huptas C."/>
            <person name="Wenning M."/>
            <person name="Breitenwieser F."/>
            <person name="Doll E."/>
            <person name="Von Neubeck M."/>
            <person name="Busse H.-J."/>
            <person name="Scherer S."/>
        </authorList>
    </citation>
    <scope>NUCLEOTIDE SEQUENCE [LARGE SCALE GENOMIC DNA]</scope>
    <source>
        <strain evidence="2 3">KCTC 33808</strain>
    </source>
</reference>
<name>A0A4Q9KGZ6_9ACTN</name>
<dbReference type="OrthoDB" id="3238066at2"/>
<comment type="caution">
    <text evidence="2">The sequence shown here is derived from an EMBL/GenBank/DDBJ whole genome shotgun (WGS) entry which is preliminary data.</text>
</comment>